<dbReference type="AlphaFoldDB" id="A0A218XSS9"/>
<comment type="caution">
    <text evidence="2">The sequence shown here is derived from an EMBL/GenBank/DDBJ whole genome shotgun (WGS) entry which is preliminary data.</text>
</comment>
<dbReference type="InterPro" id="IPR001938">
    <property type="entry name" value="Thaumatin"/>
</dbReference>
<accession>A0A218XSS9</accession>
<protein>
    <recommendedName>
        <fullName evidence="4">Thaumatin-like protein</fullName>
    </recommendedName>
</protein>
<feature type="region of interest" description="Disordered" evidence="1">
    <location>
        <begin position="1"/>
        <end position="24"/>
    </location>
</feature>
<dbReference type="Gene3D" id="2.60.110.10">
    <property type="entry name" value="Thaumatin"/>
    <property type="match status" value="1"/>
</dbReference>
<organism evidence="2 3">
    <name type="scientific">Punica granatum</name>
    <name type="common">Pomegranate</name>
    <dbReference type="NCBI Taxonomy" id="22663"/>
    <lineage>
        <taxon>Eukaryota</taxon>
        <taxon>Viridiplantae</taxon>
        <taxon>Streptophyta</taxon>
        <taxon>Embryophyta</taxon>
        <taxon>Tracheophyta</taxon>
        <taxon>Spermatophyta</taxon>
        <taxon>Magnoliopsida</taxon>
        <taxon>eudicotyledons</taxon>
        <taxon>Gunneridae</taxon>
        <taxon>Pentapetalae</taxon>
        <taxon>rosids</taxon>
        <taxon>malvids</taxon>
        <taxon>Myrtales</taxon>
        <taxon>Lythraceae</taxon>
        <taxon>Punica</taxon>
    </lineage>
</organism>
<dbReference type="Pfam" id="PF00314">
    <property type="entry name" value="Thaumatin"/>
    <property type="match status" value="1"/>
</dbReference>
<evidence type="ECO:0000256" key="1">
    <source>
        <dbReference type="SAM" id="MobiDB-lite"/>
    </source>
</evidence>
<reference evidence="3" key="1">
    <citation type="journal article" date="2017" name="Plant J.">
        <title>The pomegranate (Punica granatum L.) genome and the genomics of punicalagin biosynthesis.</title>
        <authorList>
            <person name="Qin G."/>
            <person name="Xu C."/>
            <person name="Ming R."/>
            <person name="Tang H."/>
            <person name="Guyot R."/>
            <person name="Kramer E.M."/>
            <person name="Hu Y."/>
            <person name="Yi X."/>
            <person name="Qi Y."/>
            <person name="Xu X."/>
            <person name="Gao Z."/>
            <person name="Pan H."/>
            <person name="Jian J."/>
            <person name="Tian Y."/>
            <person name="Yue Z."/>
            <person name="Xu Y."/>
        </authorList>
    </citation>
    <scope>NUCLEOTIDE SEQUENCE [LARGE SCALE GENOMIC DNA]</scope>
    <source>
        <strain evidence="3">cv. Dabenzi</strain>
    </source>
</reference>
<name>A0A218XSS9_PUNGR</name>
<dbReference type="EMBL" id="MTKT01000801">
    <property type="protein sequence ID" value="OWM87994.1"/>
    <property type="molecule type" value="Genomic_DNA"/>
</dbReference>
<dbReference type="InterPro" id="IPR037176">
    <property type="entry name" value="Osmotin/thaumatin-like_sf"/>
</dbReference>
<evidence type="ECO:0000313" key="2">
    <source>
        <dbReference type="EMBL" id="OWM87994.1"/>
    </source>
</evidence>
<dbReference type="Proteomes" id="UP000197138">
    <property type="component" value="Unassembled WGS sequence"/>
</dbReference>
<dbReference type="PROSITE" id="PS51367">
    <property type="entry name" value="THAUMATIN_2"/>
    <property type="match status" value="1"/>
</dbReference>
<dbReference type="SUPFAM" id="SSF49870">
    <property type="entry name" value="Osmotin, thaumatin-like protein"/>
    <property type="match status" value="1"/>
</dbReference>
<evidence type="ECO:0000313" key="3">
    <source>
        <dbReference type="Proteomes" id="UP000197138"/>
    </source>
</evidence>
<gene>
    <name evidence="2" type="ORF">CDL15_Pgr000411</name>
</gene>
<proteinExistence type="predicted"/>
<sequence>MVGSRPVLGPERARRHEAGSHLGSHQIPVRRIREGQVSDGRLRWAAPMQGLRAATQHPGGVRTQPVWWEGLLDISLVDGFNVPMDFSPTCNGCTRGIKCTANINGQCPSQLSAPGGCNNPCTVLKTDQYCCNSGRCAATDFSRFFKSQCPDAYSYLKDD</sequence>
<dbReference type="SMART" id="SM00205">
    <property type="entry name" value="THN"/>
    <property type="match status" value="1"/>
</dbReference>
<evidence type="ECO:0008006" key="4">
    <source>
        <dbReference type="Google" id="ProtNLM"/>
    </source>
</evidence>
<dbReference type="PANTHER" id="PTHR31048">
    <property type="entry name" value="OS03G0233200 PROTEIN"/>
    <property type="match status" value="1"/>
</dbReference>